<feature type="active site" description="Proton donor/acceptor" evidence="2">
    <location>
        <position position="202"/>
    </location>
</feature>
<accession>A0A558RBD6</accession>
<dbReference type="InterPro" id="IPR013658">
    <property type="entry name" value="SGL"/>
</dbReference>
<evidence type="ECO:0000256" key="1">
    <source>
        <dbReference type="ARBA" id="ARBA00008853"/>
    </source>
</evidence>
<evidence type="ECO:0000313" key="5">
    <source>
        <dbReference type="EMBL" id="TVV76638.1"/>
    </source>
</evidence>
<comment type="caution">
    <text evidence="5">The sequence shown here is derived from an EMBL/GenBank/DDBJ whole genome shotgun (WGS) entry which is preliminary data.</text>
</comment>
<evidence type="ECO:0000259" key="4">
    <source>
        <dbReference type="Pfam" id="PF08450"/>
    </source>
</evidence>
<dbReference type="GO" id="GO:0005509">
    <property type="term" value="F:calcium ion binding"/>
    <property type="evidence" value="ECO:0007669"/>
    <property type="project" value="TreeGrafter"/>
</dbReference>
<evidence type="ECO:0000256" key="3">
    <source>
        <dbReference type="PIRSR" id="PIRSR605511-2"/>
    </source>
</evidence>
<protein>
    <submittedName>
        <fullName evidence="5">SMP-30/gluconolactonase/LRE family protein</fullName>
    </submittedName>
</protein>
<dbReference type="SUPFAM" id="SSF63829">
    <property type="entry name" value="Calcium-dependent phosphotriesterase"/>
    <property type="match status" value="1"/>
</dbReference>
<dbReference type="PANTHER" id="PTHR10907">
    <property type="entry name" value="REGUCALCIN"/>
    <property type="match status" value="1"/>
</dbReference>
<gene>
    <name evidence="5" type="ORF">FOY91_03670</name>
</gene>
<dbReference type="GO" id="GO:0019853">
    <property type="term" value="P:L-ascorbic acid biosynthetic process"/>
    <property type="evidence" value="ECO:0007669"/>
    <property type="project" value="TreeGrafter"/>
</dbReference>
<keyword evidence="6" id="KW-1185">Reference proteome</keyword>
<feature type="domain" description="SMP-30/Gluconolactonase/LRE-like region" evidence="4">
    <location>
        <begin position="15"/>
        <end position="260"/>
    </location>
</feature>
<feature type="binding site" evidence="3">
    <location>
        <position position="202"/>
    </location>
    <ligand>
        <name>a divalent metal cation</name>
        <dbReference type="ChEBI" id="CHEBI:60240"/>
    </ligand>
</feature>
<comment type="similarity">
    <text evidence="1">Belongs to the SMP-30/CGR1 family.</text>
</comment>
<dbReference type="PANTHER" id="PTHR10907:SF47">
    <property type="entry name" value="REGUCALCIN"/>
    <property type="match status" value="1"/>
</dbReference>
<organism evidence="5 6">
    <name type="scientific">Alterirhizorhabdus solaris</name>
    <dbReference type="NCBI Taxonomy" id="2529389"/>
    <lineage>
        <taxon>Bacteria</taxon>
        <taxon>Pseudomonadati</taxon>
        <taxon>Pseudomonadota</taxon>
        <taxon>Alphaproteobacteria</taxon>
        <taxon>Sphingomonadales</taxon>
        <taxon>Rhizorhabdaceae</taxon>
        <taxon>Alterirhizorhabdus</taxon>
    </lineage>
</organism>
<dbReference type="InterPro" id="IPR011042">
    <property type="entry name" value="6-blade_b-propeller_TolB-like"/>
</dbReference>
<evidence type="ECO:0000313" key="6">
    <source>
        <dbReference type="Proteomes" id="UP000318681"/>
    </source>
</evidence>
<feature type="binding site" evidence="3">
    <location>
        <position position="17"/>
    </location>
    <ligand>
        <name>a divalent metal cation</name>
        <dbReference type="ChEBI" id="CHEBI:60240"/>
    </ligand>
</feature>
<dbReference type="PRINTS" id="PR01790">
    <property type="entry name" value="SMP30FAMILY"/>
</dbReference>
<dbReference type="AlphaFoldDB" id="A0A558RBD6"/>
<name>A0A558RBD6_9SPHN</name>
<dbReference type="Gene3D" id="2.120.10.30">
    <property type="entry name" value="TolB, C-terminal domain"/>
    <property type="match status" value="1"/>
</dbReference>
<sequence length="295" mass="31521">MTMTVTRVLDADNYLGEGPIWSPEDQALWWINCEQPAALHRWSPDSGAHDSWPMPSRIGGFVPKAAGGLLVALADGLYDFDVESGAVTLRVAADQPAHIKLHECHCDRQGRFWIGAYDHHFPADRNAAGGAFHRLDGDRLTPVIDGIAVANGLAFSPDGRTMYAASTPSRKVEAFDLDPATGDISNRRTFLTLEPELKGHLDGATVDAEGGYWLTIVGVGQLRRYRPDGTLDRIVALPFSNPTKPAFGGPDMATLYVTSTKMAINSDAPGNDANGGLFALTPGEKGVAETPLAAG</sequence>
<proteinExistence type="inferred from homology"/>
<dbReference type="OrthoDB" id="2633250at2"/>
<evidence type="ECO:0000256" key="2">
    <source>
        <dbReference type="PIRSR" id="PIRSR605511-1"/>
    </source>
</evidence>
<dbReference type="EMBL" id="VNIM01000008">
    <property type="protein sequence ID" value="TVV76638.1"/>
    <property type="molecule type" value="Genomic_DNA"/>
</dbReference>
<keyword evidence="3" id="KW-0479">Metal-binding</keyword>
<reference evidence="5 6" key="1">
    <citation type="submission" date="2019-07" db="EMBL/GenBank/DDBJ databases">
        <title>Sphingomonas solaris sp. nov., isolated from a solar panel from Boston, Massachusetts.</title>
        <authorList>
            <person name="Tanner K."/>
            <person name="Pascual J."/>
            <person name="Mancuso C."/>
            <person name="Pereto J."/>
            <person name="Khalil A."/>
            <person name="Vilanova C."/>
        </authorList>
    </citation>
    <scope>NUCLEOTIDE SEQUENCE [LARGE SCALE GENOMIC DNA]</scope>
    <source>
        <strain evidence="5 6">R4DWN</strain>
    </source>
</reference>
<dbReference type="Pfam" id="PF08450">
    <property type="entry name" value="SGL"/>
    <property type="match status" value="1"/>
</dbReference>
<dbReference type="InterPro" id="IPR005511">
    <property type="entry name" value="SMP-30"/>
</dbReference>
<dbReference type="GO" id="GO:0004341">
    <property type="term" value="F:gluconolactonase activity"/>
    <property type="evidence" value="ECO:0007669"/>
    <property type="project" value="TreeGrafter"/>
</dbReference>
<dbReference type="Proteomes" id="UP000318681">
    <property type="component" value="Unassembled WGS sequence"/>
</dbReference>
<comment type="cofactor">
    <cofactor evidence="3">
        <name>Zn(2+)</name>
        <dbReference type="ChEBI" id="CHEBI:29105"/>
    </cofactor>
    <text evidence="3">Binds 1 divalent metal cation per subunit.</text>
</comment>
<feature type="binding site" evidence="3">
    <location>
        <position position="151"/>
    </location>
    <ligand>
        <name>a divalent metal cation</name>
        <dbReference type="ChEBI" id="CHEBI:60240"/>
    </ligand>
</feature>
<keyword evidence="3" id="KW-0862">Zinc</keyword>